<reference evidence="1 2" key="1">
    <citation type="submission" date="2018-11" db="EMBL/GenBank/DDBJ databases">
        <title>Trebonia kvetii gen.nov., sp.nov., a novel acidophilic actinobacterium, and proposal of the new actinobacterial family Treboniaceae fam. nov.</title>
        <authorList>
            <person name="Rapoport D."/>
            <person name="Sagova-Mareckova M."/>
            <person name="Sedlacek I."/>
            <person name="Provaznik J."/>
            <person name="Kralova S."/>
            <person name="Pavlinic D."/>
            <person name="Benes V."/>
            <person name="Kopecky J."/>
        </authorList>
    </citation>
    <scope>NUCLEOTIDE SEQUENCE [LARGE SCALE GENOMIC DNA]</scope>
    <source>
        <strain evidence="1 2">15Tr583</strain>
    </source>
</reference>
<dbReference type="InterPro" id="IPR007995">
    <property type="entry name" value="DUF742"/>
</dbReference>
<evidence type="ECO:0000313" key="1">
    <source>
        <dbReference type="EMBL" id="TVZ02226.1"/>
    </source>
</evidence>
<dbReference type="PANTHER" id="PTHR36221">
    <property type="entry name" value="DUF742 DOMAIN-CONTAINING PROTEIN"/>
    <property type="match status" value="1"/>
</dbReference>
<protein>
    <submittedName>
        <fullName evidence="1">DUF742 domain-containing protein</fullName>
    </submittedName>
</protein>
<dbReference type="AlphaFoldDB" id="A0A6P2BVG5"/>
<dbReference type="Pfam" id="PF05331">
    <property type="entry name" value="DUF742"/>
    <property type="match status" value="1"/>
</dbReference>
<dbReference type="EMBL" id="RPFW01000005">
    <property type="protein sequence ID" value="TVZ02226.1"/>
    <property type="molecule type" value="Genomic_DNA"/>
</dbReference>
<gene>
    <name evidence="1" type="ORF">EAS64_25715</name>
</gene>
<sequence>MTPRDCYGHESPGDRWFGQEAGPVVRPYAVTKGRTHAAVSFGLIDVVVATGERPSSEYFRPGPEHRRILSACYRPVPLVDLTSEIDLPLGVVRVLLGDLAHEGLVRVVSAQRQQLPDQRLLRMVLDGLQSL</sequence>
<organism evidence="1 2">
    <name type="scientific">Trebonia kvetii</name>
    <dbReference type="NCBI Taxonomy" id="2480626"/>
    <lineage>
        <taxon>Bacteria</taxon>
        <taxon>Bacillati</taxon>
        <taxon>Actinomycetota</taxon>
        <taxon>Actinomycetes</taxon>
        <taxon>Streptosporangiales</taxon>
        <taxon>Treboniaceae</taxon>
        <taxon>Trebonia</taxon>
    </lineage>
</organism>
<dbReference type="Proteomes" id="UP000460272">
    <property type="component" value="Unassembled WGS sequence"/>
</dbReference>
<accession>A0A6P2BVG5</accession>
<comment type="caution">
    <text evidence="1">The sequence shown here is derived from an EMBL/GenBank/DDBJ whole genome shotgun (WGS) entry which is preliminary data.</text>
</comment>
<name>A0A6P2BVG5_9ACTN</name>
<keyword evidence="2" id="KW-1185">Reference proteome</keyword>
<dbReference type="PANTHER" id="PTHR36221:SF1">
    <property type="entry name" value="DUF742 DOMAIN-CONTAINING PROTEIN"/>
    <property type="match status" value="1"/>
</dbReference>
<proteinExistence type="predicted"/>
<dbReference type="OrthoDB" id="3296462at2"/>
<evidence type="ECO:0000313" key="2">
    <source>
        <dbReference type="Proteomes" id="UP000460272"/>
    </source>
</evidence>